<comment type="caution">
    <text evidence="15">Lacks conserved residue(s) required for the propagation of feature annotation.</text>
</comment>
<dbReference type="AlphaFoldDB" id="A0AA40BRQ0"/>
<feature type="domain" description="Peptidase M14" evidence="18">
    <location>
        <begin position="187"/>
        <end position="508"/>
    </location>
</feature>
<dbReference type="SMART" id="SM00631">
    <property type="entry name" value="Zn_pept"/>
    <property type="match status" value="1"/>
</dbReference>
<evidence type="ECO:0000256" key="17">
    <source>
        <dbReference type="SAM" id="SignalP"/>
    </source>
</evidence>
<evidence type="ECO:0000256" key="3">
    <source>
        <dbReference type="ARBA" id="ARBA00004613"/>
    </source>
</evidence>
<keyword evidence="8 17" id="KW-0732">Signal</keyword>
<dbReference type="PROSITE" id="PS00132">
    <property type="entry name" value="CARBOXYPEPT_ZN_1"/>
    <property type="match status" value="1"/>
</dbReference>
<feature type="signal peptide" evidence="17">
    <location>
        <begin position="1"/>
        <end position="19"/>
    </location>
</feature>
<evidence type="ECO:0000313" key="20">
    <source>
        <dbReference type="Proteomes" id="UP001172159"/>
    </source>
</evidence>
<evidence type="ECO:0000256" key="2">
    <source>
        <dbReference type="ARBA" id="ARBA00004116"/>
    </source>
</evidence>
<comment type="caution">
    <text evidence="19">The sequence shown here is derived from an EMBL/GenBank/DDBJ whole genome shotgun (WGS) entry which is preliminary data.</text>
</comment>
<evidence type="ECO:0000256" key="6">
    <source>
        <dbReference type="ARBA" id="ARBA00022554"/>
    </source>
</evidence>
<dbReference type="PANTHER" id="PTHR11705:SF147">
    <property type="entry name" value="INACTIVE METALLOCARBOXYPEPTIDASE ECM14"/>
    <property type="match status" value="1"/>
</dbReference>
<keyword evidence="5" id="KW-0964">Secreted</keyword>
<keyword evidence="10" id="KW-1015">Disulfide bond</keyword>
<evidence type="ECO:0000313" key="19">
    <source>
        <dbReference type="EMBL" id="KAK0739178.1"/>
    </source>
</evidence>
<proteinExistence type="inferred from homology"/>
<dbReference type="PROSITE" id="PS52035">
    <property type="entry name" value="PEPTIDASE_M14"/>
    <property type="match status" value="1"/>
</dbReference>
<dbReference type="Pfam" id="PF00246">
    <property type="entry name" value="Peptidase_M14"/>
    <property type="match status" value="1"/>
</dbReference>
<dbReference type="GO" id="GO:0005773">
    <property type="term" value="C:vacuole"/>
    <property type="evidence" value="ECO:0007669"/>
    <property type="project" value="UniProtKB-SubCell"/>
</dbReference>
<evidence type="ECO:0000256" key="11">
    <source>
        <dbReference type="ARBA" id="ARBA00023316"/>
    </source>
</evidence>
<comment type="function">
    <text evidence="12">Inactive carboxypeptidase that may play a role in cell wall organization and biogenesis.</text>
</comment>
<gene>
    <name evidence="19" type="ORF">B0T21DRAFT_285937</name>
</gene>
<evidence type="ECO:0000256" key="8">
    <source>
        <dbReference type="ARBA" id="ARBA00022729"/>
    </source>
</evidence>
<comment type="similarity">
    <text evidence="4 15">Belongs to the peptidase M14 family.</text>
</comment>
<accession>A0AA40BRQ0</accession>
<evidence type="ECO:0000259" key="18">
    <source>
        <dbReference type="PROSITE" id="PS52035"/>
    </source>
</evidence>
<evidence type="ECO:0000256" key="5">
    <source>
        <dbReference type="ARBA" id="ARBA00022525"/>
    </source>
</evidence>
<evidence type="ECO:0000256" key="15">
    <source>
        <dbReference type="PROSITE-ProRule" id="PRU01379"/>
    </source>
</evidence>
<comment type="subcellular location">
    <subcellularLocation>
        <location evidence="3">Secreted</location>
    </subcellularLocation>
    <subcellularLocation>
        <location evidence="2">Vacuole</location>
    </subcellularLocation>
</comment>
<feature type="chain" id="PRO_5041418448" description="Inactive metallocarboxypeptidase ECM14" evidence="17">
    <location>
        <begin position="20"/>
        <end position="540"/>
    </location>
</feature>
<keyword evidence="9" id="KW-0862">Zinc</keyword>
<dbReference type="GO" id="GO:0006508">
    <property type="term" value="P:proteolysis"/>
    <property type="evidence" value="ECO:0007669"/>
    <property type="project" value="InterPro"/>
</dbReference>
<feature type="region of interest" description="Disordered" evidence="16">
    <location>
        <begin position="518"/>
        <end position="540"/>
    </location>
</feature>
<dbReference type="GO" id="GO:0004181">
    <property type="term" value="F:metallocarboxypeptidase activity"/>
    <property type="evidence" value="ECO:0007669"/>
    <property type="project" value="InterPro"/>
</dbReference>
<dbReference type="Gene3D" id="3.40.630.10">
    <property type="entry name" value="Zn peptidases"/>
    <property type="match status" value="1"/>
</dbReference>
<dbReference type="SUPFAM" id="SSF53187">
    <property type="entry name" value="Zn-dependent exopeptidases"/>
    <property type="match status" value="1"/>
</dbReference>
<evidence type="ECO:0000256" key="12">
    <source>
        <dbReference type="ARBA" id="ARBA00025210"/>
    </source>
</evidence>
<evidence type="ECO:0000256" key="10">
    <source>
        <dbReference type="ARBA" id="ARBA00023157"/>
    </source>
</evidence>
<keyword evidence="7" id="KW-0479">Metal-binding</keyword>
<evidence type="ECO:0000256" key="1">
    <source>
        <dbReference type="ARBA" id="ARBA00001947"/>
    </source>
</evidence>
<dbReference type="EMBL" id="JAUKTV010000004">
    <property type="protein sequence ID" value="KAK0739178.1"/>
    <property type="molecule type" value="Genomic_DNA"/>
</dbReference>
<protein>
    <recommendedName>
        <fullName evidence="13">Inactive metallocarboxypeptidase ECM14</fullName>
    </recommendedName>
    <alternativeName>
        <fullName evidence="14">Inactive metallocarboxypeptidase ecm14</fullName>
    </alternativeName>
</protein>
<dbReference type="InterPro" id="IPR057246">
    <property type="entry name" value="CARBOXYPEPT_ZN_1"/>
</dbReference>
<dbReference type="InterPro" id="IPR000834">
    <property type="entry name" value="Peptidase_M14"/>
</dbReference>
<evidence type="ECO:0000256" key="14">
    <source>
        <dbReference type="ARBA" id="ARBA00026213"/>
    </source>
</evidence>
<dbReference type="GO" id="GO:0008270">
    <property type="term" value="F:zinc ion binding"/>
    <property type="evidence" value="ECO:0007669"/>
    <property type="project" value="InterPro"/>
</dbReference>
<dbReference type="PANTHER" id="PTHR11705">
    <property type="entry name" value="PROTEASE FAMILY M14 CARBOXYPEPTIDASE A,B"/>
    <property type="match status" value="1"/>
</dbReference>
<dbReference type="Proteomes" id="UP001172159">
    <property type="component" value="Unassembled WGS sequence"/>
</dbReference>
<dbReference type="GO" id="GO:0005576">
    <property type="term" value="C:extracellular region"/>
    <property type="evidence" value="ECO:0007669"/>
    <property type="project" value="UniProtKB-SubCell"/>
</dbReference>
<keyword evidence="20" id="KW-1185">Reference proteome</keyword>
<dbReference type="PRINTS" id="PR00765">
    <property type="entry name" value="CRBOXYPTASEA"/>
</dbReference>
<evidence type="ECO:0000256" key="9">
    <source>
        <dbReference type="ARBA" id="ARBA00022833"/>
    </source>
</evidence>
<keyword evidence="6" id="KW-0926">Vacuole</keyword>
<evidence type="ECO:0000256" key="4">
    <source>
        <dbReference type="ARBA" id="ARBA00005988"/>
    </source>
</evidence>
<evidence type="ECO:0000256" key="7">
    <source>
        <dbReference type="ARBA" id="ARBA00022723"/>
    </source>
</evidence>
<evidence type="ECO:0000256" key="13">
    <source>
        <dbReference type="ARBA" id="ARBA00026187"/>
    </source>
</evidence>
<organism evidence="19 20">
    <name type="scientific">Apiosordaria backusii</name>
    <dbReference type="NCBI Taxonomy" id="314023"/>
    <lineage>
        <taxon>Eukaryota</taxon>
        <taxon>Fungi</taxon>
        <taxon>Dikarya</taxon>
        <taxon>Ascomycota</taxon>
        <taxon>Pezizomycotina</taxon>
        <taxon>Sordariomycetes</taxon>
        <taxon>Sordariomycetidae</taxon>
        <taxon>Sordariales</taxon>
        <taxon>Lasiosphaeriaceae</taxon>
        <taxon>Apiosordaria</taxon>
    </lineage>
</organism>
<comment type="cofactor">
    <cofactor evidence="1">
        <name>Zn(2+)</name>
        <dbReference type="ChEBI" id="CHEBI:29105"/>
    </cofactor>
</comment>
<name>A0AA40BRQ0_9PEZI</name>
<dbReference type="GO" id="GO:0071555">
    <property type="term" value="P:cell wall organization"/>
    <property type="evidence" value="ECO:0007669"/>
    <property type="project" value="UniProtKB-KW"/>
</dbReference>
<sequence>MRLQPVALALFLALPTADAAATWIEPSHRHQGGLQLNNGHGYPILRWLRDSAVEAFFGKRLKDGDLENAETNPDIAMKHRDDIVLRFNATTFEEKRILAEITKEFQVLDIWTISHEYVDARLFHAERFMPALLKMLPDSLKKPEILIYDLPSAIWATFPEKTSKGFGSSSLSVRTSREGMGNLFFKDYQRLSVITSWMRLLEAMFPSFTEMTSIGKSFEGRDIHAFRVGARDEEEAEGGSRKTILVTGGLHGREWISTSTVTYLMWSMITAYDKDPMVAKLLDEFDIIFIPILNPDGYEYTWQTDRLWRKSRQETNTEHCPGMDLDHAFGYEWATNNNAGPCSESYGGDSPFHAIEASELAHWARNQTTQRGVKFVGFLDLHSYSQQILFPYSYTCATQPPNLETLMELGVGLAKAIRLSSGEAYTVTSACEGAVAYRSKDNSDGSRERMEGGGGSAIDWFYHELGAKYSYQLKLRDTGSYGFLLPPNHIVPTGEEVLNALKYFGDFLLGNNGIEKVSFESPKSPKSPSAGQWRDLKRRR</sequence>
<dbReference type="FunFam" id="3.40.630.10:FF:000060">
    <property type="entry name" value="Putative metallocarboxypeptidase ecm14"/>
    <property type="match status" value="1"/>
</dbReference>
<reference evidence="19" key="1">
    <citation type="submission" date="2023-06" db="EMBL/GenBank/DDBJ databases">
        <title>Genome-scale phylogeny and comparative genomics of the fungal order Sordariales.</title>
        <authorList>
            <consortium name="Lawrence Berkeley National Laboratory"/>
            <person name="Hensen N."/>
            <person name="Bonometti L."/>
            <person name="Westerberg I."/>
            <person name="Brannstrom I.O."/>
            <person name="Guillou S."/>
            <person name="Cros-Aarteil S."/>
            <person name="Calhoun S."/>
            <person name="Haridas S."/>
            <person name="Kuo A."/>
            <person name="Mondo S."/>
            <person name="Pangilinan J."/>
            <person name="Riley R."/>
            <person name="Labutti K."/>
            <person name="Andreopoulos B."/>
            <person name="Lipzen A."/>
            <person name="Chen C."/>
            <person name="Yanf M."/>
            <person name="Daum C."/>
            <person name="Ng V."/>
            <person name="Clum A."/>
            <person name="Steindorff A."/>
            <person name="Ohm R."/>
            <person name="Martin F."/>
            <person name="Silar P."/>
            <person name="Natvig D."/>
            <person name="Lalanne C."/>
            <person name="Gautier V."/>
            <person name="Ament-Velasquez S.L."/>
            <person name="Kruys A."/>
            <person name="Hutchinson M.I."/>
            <person name="Powell A.J."/>
            <person name="Barry K."/>
            <person name="Miller A.N."/>
            <person name="Grigoriev I.V."/>
            <person name="Debuchy R."/>
            <person name="Gladieux P."/>
            <person name="Thoren M.H."/>
            <person name="Johannesson H."/>
        </authorList>
    </citation>
    <scope>NUCLEOTIDE SEQUENCE</scope>
    <source>
        <strain evidence="19">CBS 540.89</strain>
    </source>
</reference>
<evidence type="ECO:0000256" key="16">
    <source>
        <dbReference type="SAM" id="MobiDB-lite"/>
    </source>
</evidence>
<dbReference type="CDD" id="cd03860">
    <property type="entry name" value="M14_CP_A-B_like"/>
    <property type="match status" value="1"/>
</dbReference>
<keyword evidence="11" id="KW-0961">Cell wall biogenesis/degradation</keyword>